<organism evidence="2 3">
    <name type="scientific">Micromonospora rifamycinica</name>
    <dbReference type="NCBI Taxonomy" id="291594"/>
    <lineage>
        <taxon>Bacteria</taxon>
        <taxon>Bacillati</taxon>
        <taxon>Actinomycetota</taxon>
        <taxon>Actinomycetes</taxon>
        <taxon>Micromonosporales</taxon>
        <taxon>Micromonosporaceae</taxon>
        <taxon>Micromonospora</taxon>
    </lineage>
</organism>
<evidence type="ECO:0000313" key="3">
    <source>
        <dbReference type="Proteomes" id="UP000198226"/>
    </source>
</evidence>
<dbReference type="Proteomes" id="UP000198226">
    <property type="component" value="Chromosome I"/>
</dbReference>
<name>A0A1C5JWZ9_9ACTN</name>
<protein>
    <submittedName>
        <fullName evidence="2">Uncharacterized protein</fullName>
    </submittedName>
</protein>
<proteinExistence type="predicted"/>
<reference evidence="3" key="1">
    <citation type="submission" date="2016-06" db="EMBL/GenBank/DDBJ databases">
        <authorList>
            <person name="Varghese N."/>
            <person name="Submissions Spin"/>
        </authorList>
    </citation>
    <scope>NUCLEOTIDE SEQUENCE [LARGE SCALE GENOMIC DNA]</scope>
    <source>
        <strain evidence="3">DSM 44983</strain>
    </source>
</reference>
<evidence type="ECO:0000313" key="2">
    <source>
        <dbReference type="EMBL" id="SCG74769.1"/>
    </source>
</evidence>
<sequence>MPVGTTRTGPCPATGPEHVWTPPARPGSDPLAGRAAP</sequence>
<dbReference type="AlphaFoldDB" id="A0A1C5JWZ9"/>
<dbReference type="EMBL" id="LT607752">
    <property type="protein sequence ID" value="SCG74769.1"/>
    <property type="molecule type" value="Genomic_DNA"/>
</dbReference>
<keyword evidence="3" id="KW-1185">Reference proteome</keyword>
<evidence type="ECO:0000256" key="1">
    <source>
        <dbReference type="SAM" id="MobiDB-lite"/>
    </source>
</evidence>
<gene>
    <name evidence="2" type="ORF">GA0070623_3923</name>
</gene>
<feature type="region of interest" description="Disordered" evidence="1">
    <location>
        <begin position="1"/>
        <end position="37"/>
    </location>
</feature>
<accession>A0A1C5JWZ9</accession>